<feature type="transmembrane region" description="Helical" evidence="1">
    <location>
        <begin position="67"/>
        <end position="90"/>
    </location>
</feature>
<reference evidence="2 3" key="1">
    <citation type="submission" date="2014-09" db="EMBL/GenBank/DDBJ databases">
        <title>Genome sequencing and annotation of Bacillus Okhensis strain Kh10-101T.</title>
        <authorList>
            <person name="Prakash J.S."/>
        </authorList>
    </citation>
    <scope>NUCLEOTIDE SEQUENCE [LARGE SCALE GENOMIC DNA]</scope>
    <source>
        <strain evidence="3">Kh10-101T</strain>
    </source>
</reference>
<protein>
    <recommendedName>
        <fullName evidence="4">Integral membrane protein</fullName>
    </recommendedName>
</protein>
<keyword evidence="1" id="KW-0472">Membrane</keyword>
<dbReference type="STRING" id="333138.LQ50_01845"/>
<sequence>MDILIEYQWEIFIIAEVLSVVSLLLFGFFRYFLGKQKGSFLFIIAFIALLIMEALLGLLVYQQTGEISTFQIIITIFVIYACTFGVFDFLRLDRWMRQKIGKLRGVELLTNRDYAIIAQNKNPKYIARKYRISAFIHFLVFMTVQVIFWSIGTSSFSEMVEYATNFSWIESGTAKHSPYANETMYSIGMVWGIIFIIDFLYSMSYTVFPSSKT</sequence>
<comment type="caution">
    <text evidence="2">The sequence shown here is derived from an EMBL/GenBank/DDBJ whole genome shotgun (WGS) entry which is preliminary data.</text>
</comment>
<dbReference type="eggNOG" id="ENOG502ZBH9">
    <property type="taxonomic scope" value="Bacteria"/>
</dbReference>
<keyword evidence="1" id="KW-0812">Transmembrane</keyword>
<dbReference type="Proteomes" id="UP000030832">
    <property type="component" value="Unassembled WGS sequence"/>
</dbReference>
<feature type="transmembrane region" description="Helical" evidence="1">
    <location>
        <begin position="40"/>
        <end position="61"/>
    </location>
</feature>
<keyword evidence="3" id="KW-1185">Reference proteome</keyword>
<evidence type="ECO:0000313" key="2">
    <source>
        <dbReference type="EMBL" id="KHF42052.1"/>
    </source>
</evidence>
<name>A0A0B0IME3_9BACI</name>
<feature type="transmembrane region" description="Helical" evidence="1">
    <location>
        <begin position="130"/>
        <end position="151"/>
    </location>
</feature>
<dbReference type="RefSeq" id="WP_034625340.1">
    <property type="nucleotide sequence ID" value="NZ_JRJU01000001.1"/>
</dbReference>
<dbReference type="OrthoDB" id="1683959at2"/>
<feature type="transmembrane region" description="Helical" evidence="1">
    <location>
        <begin position="185"/>
        <end position="208"/>
    </location>
</feature>
<feature type="transmembrane region" description="Helical" evidence="1">
    <location>
        <begin position="12"/>
        <end position="33"/>
    </location>
</feature>
<keyword evidence="1" id="KW-1133">Transmembrane helix</keyword>
<proteinExistence type="predicted"/>
<evidence type="ECO:0000256" key="1">
    <source>
        <dbReference type="SAM" id="Phobius"/>
    </source>
</evidence>
<organism evidence="2 3">
    <name type="scientific">Halalkalibacter okhensis</name>
    <dbReference type="NCBI Taxonomy" id="333138"/>
    <lineage>
        <taxon>Bacteria</taxon>
        <taxon>Bacillati</taxon>
        <taxon>Bacillota</taxon>
        <taxon>Bacilli</taxon>
        <taxon>Bacillales</taxon>
        <taxon>Bacillaceae</taxon>
        <taxon>Halalkalibacter</taxon>
    </lineage>
</organism>
<evidence type="ECO:0000313" key="3">
    <source>
        <dbReference type="Proteomes" id="UP000030832"/>
    </source>
</evidence>
<evidence type="ECO:0008006" key="4">
    <source>
        <dbReference type="Google" id="ProtNLM"/>
    </source>
</evidence>
<gene>
    <name evidence="2" type="ORF">LQ50_01845</name>
</gene>
<dbReference type="EMBL" id="JRJU01000001">
    <property type="protein sequence ID" value="KHF42052.1"/>
    <property type="molecule type" value="Genomic_DNA"/>
</dbReference>
<dbReference type="AlphaFoldDB" id="A0A0B0IME3"/>
<accession>A0A0B0IME3</accession>